<feature type="chain" id="PRO_5006712094" description="DUF3047 domain-containing protein" evidence="1">
    <location>
        <begin position="24"/>
        <end position="218"/>
    </location>
</feature>
<sequence length="218" mass="24125">MTLTRSRIIAVFLFAASMSPAHSEPVLFDGSWKEQSFLRLRSNDYKLQGSKLDVASNGTVSLLWRVLEAKQRTSRSAKWTWEVREGVIGTDLRRKGGDDRNLAIYFVFTDPETVSSLDQTTPRRLLRNHNTHALVYVWGGAHASGSILKSPYHSRMSTLVLRPSDIGYHSENVDLEADYSAAFDSHIGTLVGVGVSADSDDTGGRILASIENLELIAD</sequence>
<dbReference type="STRING" id="282199.GCA_001049735_00800"/>
<keyword evidence="3" id="KW-1185">Reference proteome</keyword>
<evidence type="ECO:0000313" key="3">
    <source>
        <dbReference type="Proteomes" id="UP000048949"/>
    </source>
</evidence>
<protein>
    <recommendedName>
        <fullName evidence="4">DUF3047 domain-containing protein</fullName>
    </recommendedName>
</protein>
<dbReference type="Proteomes" id="UP000048949">
    <property type="component" value="Unassembled WGS sequence"/>
</dbReference>
<dbReference type="Pfam" id="PF11249">
    <property type="entry name" value="DUF3047"/>
    <property type="match status" value="1"/>
</dbReference>
<dbReference type="RefSeq" id="WP_048598210.1">
    <property type="nucleotide sequence ID" value="NZ_CVPC01000004.1"/>
</dbReference>
<dbReference type="AlphaFoldDB" id="A0A0U1NJW1"/>
<evidence type="ECO:0008006" key="4">
    <source>
        <dbReference type="Google" id="ProtNLM"/>
    </source>
</evidence>
<proteinExistence type="predicted"/>
<dbReference type="OrthoDB" id="8443660at2"/>
<feature type="signal peptide" evidence="1">
    <location>
        <begin position="1"/>
        <end position="23"/>
    </location>
</feature>
<reference evidence="2 3" key="1">
    <citation type="submission" date="2015-04" db="EMBL/GenBank/DDBJ databases">
        <authorList>
            <person name="Syromyatnikov M.Y."/>
            <person name="Popov V.N."/>
        </authorList>
    </citation>
    <scope>NUCLEOTIDE SEQUENCE [LARGE SCALE GENOMIC DNA]</scope>
    <source>
        <strain evidence="2 3">CECT 5292</strain>
    </source>
</reference>
<organism evidence="2 3">
    <name type="scientific">Nereida ignava</name>
    <dbReference type="NCBI Taxonomy" id="282199"/>
    <lineage>
        <taxon>Bacteria</taxon>
        <taxon>Pseudomonadati</taxon>
        <taxon>Pseudomonadota</taxon>
        <taxon>Alphaproteobacteria</taxon>
        <taxon>Rhodobacterales</taxon>
        <taxon>Roseobacteraceae</taxon>
        <taxon>Nereida</taxon>
    </lineage>
</organism>
<evidence type="ECO:0000256" key="1">
    <source>
        <dbReference type="SAM" id="SignalP"/>
    </source>
</evidence>
<keyword evidence="1" id="KW-0732">Signal</keyword>
<evidence type="ECO:0000313" key="2">
    <source>
        <dbReference type="EMBL" id="CRK74763.1"/>
    </source>
</evidence>
<dbReference type="InterPro" id="IPR021409">
    <property type="entry name" value="DUF3047"/>
</dbReference>
<name>A0A0U1NJW1_9RHOB</name>
<gene>
    <name evidence="2" type="ORF">NIG5292_00800</name>
</gene>
<dbReference type="EMBL" id="CVQV01000004">
    <property type="protein sequence ID" value="CRK74763.1"/>
    <property type="molecule type" value="Genomic_DNA"/>
</dbReference>
<accession>A0A0U1NJW1</accession>